<organism evidence="3 4">
    <name type="scientific">Anaerocolumna cellulosilytica</name>
    <dbReference type="NCBI Taxonomy" id="433286"/>
    <lineage>
        <taxon>Bacteria</taxon>
        <taxon>Bacillati</taxon>
        <taxon>Bacillota</taxon>
        <taxon>Clostridia</taxon>
        <taxon>Lachnospirales</taxon>
        <taxon>Lachnospiraceae</taxon>
        <taxon>Anaerocolumna</taxon>
    </lineage>
</organism>
<name>A0A6S6QTJ1_9FIRM</name>
<dbReference type="Gene3D" id="3.30.360.10">
    <property type="entry name" value="Dihydrodipicolinate Reductase, domain 2"/>
    <property type="match status" value="1"/>
</dbReference>
<dbReference type="Proteomes" id="UP000515561">
    <property type="component" value="Chromosome"/>
</dbReference>
<dbReference type="SUPFAM" id="SSF51735">
    <property type="entry name" value="NAD(P)-binding Rossmann-fold domains"/>
    <property type="match status" value="1"/>
</dbReference>
<proteinExistence type="predicted"/>
<dbReference type="EMBL" id="AP023367">
    <property type="protein sequence ID" value="BCJ93944.1"/>
    <property type="molecule type" value="Genomic_DNA"/>
</dbReference>
<dbReference type="AlphaFoldDB" id="A0A6S6QTJ1"/>
<evidence type="ECO:0000259" key="2">
    <source>
        <dbReference type="Pfam" id="PF22725"/>
    </source>
</evidence>
<dbReference type="KEGG" id="acel:acsn021_15130"/>
<dbReference type="InterPro" id="IPR000683">
    <property type="entry name" value="Gfo/Idh/MocA-like_OxRdtase_N"/>
</dbReference>
<dbReference type="InterPro" id="IPR055170">
    <property type="entry name" value="GFO_IDH_MocA-like_dom"/>
</dbReference>
<reference evidence="3 4" key="1">
    <citation type="journal article" date="2016" name="Int. J. Syst. Evol. Microbiol.">
        <title>Descriptions of Anaerotaenia torta gen. nov., sp. nov. and Anaerocolumna cellulosilytica gen. nov., sp. nov. isolated from a methanogenic reactor of cattle waste.</title>
        <authorList>
            <person name="Uek A."/>
            <person name="Ohtaki Y."/>
            <person name="Kaku N."/>
            <person name="Ueki K."/>
        </authorList>
    </citation>
    <scope>NUCLEOTIDE SEQUENCE [LARGE SCALE GENOMIC DNA]</scope>
    <source>
        <strain evidence="3 4">SN021</strain>
    </source>
</reference>
<dbReference type="GO" id="GO:0000166">
    <property type="term" value="F:nucleotide binding"/>
    <property type="evidence" value="ECO:0007669"/>
    <property type="project" value="InterPro"/>
</dbReference>
<dbReference type="PANTHER" id="PTHR43249">
    <property type="entry name" value="UDP-N-ACETYL-2-AMINO-2-DEOXY-D-GLUCURONATE OXIDASE"/>
    <property type="match status" value="1"/>
</dbReference>
<protein>
    <submittedName>
        <fullName evidence="3">Oxidoreductase</fullName>
    </submittedName>
</protein>
<dbReference type="Gene3D" id="3.40.50.720">
    <property type="entry name" value="NAD(P)-binding Rossmann-like Domain"/>
    <property type="match status" value="1"/>
</dbReference>
<evidence type="ECO:0000313" key="4">
    <source>
        <dbReference type="Proteomes" id="UP000515561"/>
    </source>
</evidence>
<dbReference type="Pfam" id="PF22725">
    <property type="entry name" value="GFO_IDH_MocA_C3"/>
    <property type="match status" value="1"/>
</dbReference>
<sequence>MNTAIIGCGAIAKVHAQCVQKLANHKLSAFADTVETRAEQYAALYHGKAYQSLEEMLEKEKIDILHICTPHYLHVPMAVYALERGVNVFMEKPPVIVREQLEQLEKVQTGKQLGFCFQNRYNPSVIQVKELLESGKAGDIYGARGIVTWNRSSSYYTQSDWRGRIKTEGGGALINQSIHTLDLLTYFLGTPVLVDAVKANHHLKAAVEVEDMMEAFIRFEGGRSACFYGTTAYVEDAPPLIEIVCEKLTIRIENSYVTYYYKDESVETLDIKSREGLGKHYWGAGHFDCIKDFYYCVEKEEVFTLGLSKMKDTIRLMLSMYESADTGKEINLKEV</sequence>
<accession>A0A6S6QTJ1</accession>
<dbReference type="RefSeq" id="WP_184093564.1">
    <property type="nucleotide sequence ID" value="NZ_AP023367.1"/>
</dbReference>
<dbReference type="SUPFAM" id="SSF55347">
    <property type="entry name" value="Glyceraldehyde-3-phosphate dehydrogenase-like, C-terminal domain"/>
    <property type="match status" value="1"/>
</dbReference>
<evidence type="ECO:0000313" key="3">
    <source>
        <dbReference type="EMBL" id="BCJ93944.1"/>
    </source>
</evidence>
<dbReference type="InterPro" id="IPR036291">
    <property type="entry name" value="NAD(P)-bd_dom_sf"/>
</dbReference>
<dbReference type="PANTHER" id="PTHR43249:SF1">
    <property type="entry name" value="D-GLUCOSIDE 3-DEHYDROGENASE"/>
    <property type="match status" value="1"/>
</dbReference>
<dbReference type="Pfam" id="PF01408">
    <property type="entry name" value="GFO_IDH_MocA"/>
    <property type="match status" value="1"/>
</dbReference>
<gene>
    <name evidence="3" type="ORF">acsn021_15130</name>
</gene>
<evidence type="ECO:0000259" key="1">
    <source>
        <dbReference type="Pfam" id="PF01408"/>
    </source>
</evidence>
<dbReference type="InterPro" id="IPR052515">
    <property type="entry name" value="Gfo/Idh/MocA_Oxidoreductase"/>
</dbReference>
<feature type="domain" description="Gfo/Idh/MocA-like oxidoreductase N-terminal" evidence="1">
    <location>
        <begin position="2"/>
        <end position="105"/>
    </location>
</feature>
<keyword evidence="4" id="KW-1185">Reference proteome</keyword>
<feature type="domain" description="GFO/IDH/MocA-like oxidoreductase" evidence="2">
    <location>
        <begin position="126"/>
        <end position="250"/>
    </location>
</feature>